<dbReference type="InterPro" id="IPR017871">
    <property type="entry name" value="ABC_transporter-like_CS"/>
</dbReference>
<evidence type="ECO:0000313" key="10">
    <source>
        <dbReference type="EMBL" id="SIR31150.1"/>
    </source>
</evidence>
<keyword evidence="4" id="KW-1003">Cell membrane</keyword>
<dbReference type="NCBIfam" id="NF007739">
    <property type="entry name" value="PRK10419.1"/>
    <property type="match status" value="2"/>
</dbReference>
<dbReference type="GO" id="GO:0005886">
    <property type="term" value="C:plasma membrane"/>
    <property type="evidence" value="ECO:0007669"/>
    <property type="project" value="UniProtKB-SubCell"/>
</dbReference>
<keyword evidence="11" id="KW-1185">Reference proteome</keyword>
<dbReference type="STRING" id="1198245.SAMN05444858_108138"/>
<dbReference type="NCBIfam" id="NF008453">
    <property type="entry name" value="PRK11308.1"/>
    <property type="match status" value="2"/>
</dbReference>
<dbReference type="AlphaFoldDB" id="A0A1N6ZWF8"/>
<comment type="subcellular location">
    <subcellularLocation>
        <location evidence="1">Cell membrane</location>
        <topology evidence="1">Peripheral membrane protein</topology>
    </subcellularLocation>
</comment>
<dbReference type="GO" id="GO:0005524">
    <property type="term" value="F:ATP binding"/>
    <property type="evidence" value="ECO:0007669"/>
    <property type="project" value="UniProtKB-KW"/>
</dbReference>
<evidence type="ECO:0000256" key="8">
    <source>
        <dbReference type="SAM" id="MobiDB-lite"/>
    </source>
</evidence>
<dbReference type="Pfam" id="PF08352">
    <property type="entry name" value="oligo_HPY"/>
    <property type="match status" value="2"/>
</dbReference>
<evidence type="ECO:0000256" key="1">
    <source>
        <dbReference type="ARBA" id="ARBA00004202"/>
    </source>
</evidence>
<evidence type="ECO:0000256" key="5">
    <source>
        <dbReference type="ARBA" id="ARBA00022741"/>
    </source>
</evidence>
<dbReference type="PROSITE" id="PS50893">
    <property type="entry name" value="ABC_TRANSPORTER_2"/>
    <property type="match status" value="2"/>
</dbReference>
<dbReference type="OrthoDB" id="8036461at2"/>
<evidence type="ECO:0000256" key="2">
    <source>
        <dbReference type="ARBA" id="ARBA00005417"/>
    </source>
</evidence>
<evidence type="ECO:0000256" key="4">
    <source>
        <dbReference type="ARBA" id="ARBA00022475"/>
    </source>
</evidence>
<dbReference type="InterPro" id="IPR003439">
    <property type="entry name" value="ABC_transporter-like_ATP-bd"/>
</dbReference>
<dbReference type="PANTHER" id="PTHR43297:SF2">
    <property type="entry name" value="DIPEPTIDE TRANSPORT ATP-BINDING PROTEIN DPPD"/>
    <property type="match status" value="1"/>
</dbReference>
<dbReference type="RefSeq" id="WP_076470970.1">
    <property type="nucleotide sequence ID" value="NZ_FTNF01000008.1"/>
</dbReference>
<dbReference type="Proteomes" id="UP000186004">
    <property type="component" value="Unassembled WGS sequence"/>
</dbReference>
<evidence type="ECO:0000313" key="11">
    <source>
        <dbReference type="Proteomes" id="UP000186004"/>
    </source>
</evidence>
<dbReference type="CDD" id="cd03257">
    <property type="entry name" value="ABC_NikE_OppD_transporters"/>
    <property type="match status" value="2"/>
</dbReference>
<feature type="domain" description="ABC transporter" evidence="9">
    <location>
        <begin position="19"/>
        <end position="268"/>
    </location>
</feature>
<dbReference type="Gene3D" id="3.40.50.300">
    <property type="entry name" value="P-loop containing nucleotide triphosphate hydrolases"/>
    <property type="match status" value="2"/>
</dbReference>
<dbReference type="InterPro" id="IPR013563">
    <property type="entry name" value="Oligopep_ABC_C"/>
</dbReference>
<feature type="region of interest" description="Disordered" evidence="8">
    <location>
        <begin position="282"/>
        <end position="306"/>
    </location>
</feature>
<comment type="similarity">
    <text evidence="2">Belongs to the ABC transporter superfamily.</text>
</comment>
<reference evidence="10 11" key="1">
    <citation type="submission" date="2017-01" db="EMBL/GenBank/DDBJ databases">
        <authorList>
            <person name="Mah S.A."/>
            <person name="Swanson W.J."/>
            <person name="Moy G.W."/>
            <person name="Vacquier V.D."/>
        </authorList>
    </citation>
    <scope>NUCLEOTIDE SEQUENCE [LARGE SCALE GENOMIC DNA]</scope>
    <source>
        <strain evidence="10 11">DSM 45758</strain>
    </source>
</reference>
<dbReference type="SUPFAM" id="SSF52540">
    <property type="entry name" value="P-loop containing nucleoside triphosphate hydrolases"/>
    <property type="match status" value="2"/>
</dbReference>
<accession>A0A1N6ZWF8</accession>
<sequence>MTVSHSEPSLATATRSPLLAVTGLAVAFEVDGETHQAVHEVTFELRRGQVLALVGESGSGKSVTAMAALGLLPATARVSGSITLAGEELVGAEPRLLREVRGGRIGTIFQEPTTALNPVFTIGDQVAEAIRTHREVSRRAAAARVRELLSAVGLNDPERVARAHPHELSGGQLQRAMIAMAISSDPLLLIADEPTTALDVTVQAGILDLLRDLRARLDMAVLLITHDMGVVADLADDVVVLREGCLVEKAPVAQLFADPRHEYTRALLHAVPQLPELRLPGAASAEPRQPEPPARPPSPHAETATIDEPAVRVRDLVVEYPGRRRDRRVRAVDGVSLDIAQGEVVALVGESGSGKSTIGRALAGLVPVTAGTVQVVGVDVTRAAARALHGRELRRLRARMGIVFQDPASSLNPRRTIGASIAEPLSLHTDLAADAQRERVDELLEAVELPRRMRDRYPYEMSGGQRQRVAIARAIALDPALLIADEPTSALDVSVQARILELFRSVQQRFGFACLFISHDLAVVDQLADRVAVLHNGRMVEQGPAATVLRAPEHPYTSRLLASAPVADPARQAQRRAARQRLAA</sequence>
<keyword evidence="7" id="KW-0472">Membrane</keyword>
<protein>
    <submittedName>
        <fullName evidence="10">Peptide/nickel transport system ATP-binding protein</fullName>
    </submittedName>
</protein>
<name>A0A1N6ZWF8_9ACTN</name>
<dbReference type="InterPro" id="IPR050388">
    <property type="entry name" value="ABC_Ni/Peptide_Import"/>
</dbReference>
<dbReference type="InterPro" id="IPR003593">
    <property type="entry name" value="AAA+_ATPase"/>
</dbReference>
<evidence type="ECO:0000256" key="7">
    <source>
        <dbReference type="ARBA" id="ARBA00023136"/>
    </source>
</evidence>
<feature type="compositionally biased region" description="Pro residues" evidence="8">
    <location>
        <begin position="290"/>
        <end position="299"/>
    </location>
</feature>
<dbReference type="GO" id="GO:0015833">
    <property type="term" value="P:peptide transport"/>
    <property type="evidence" value="ECO:0007669"/>
    <property type="project" value="InterPro"/>
</dbReference>
<keyword evidence="5" id="KW-0547">Nucleotide-binding</keyword>
<keyword evidence="6 10" id="KW-0067">ATP-binding</keyword>
<feature type="domain" description="ABC transporter" evidence="9">
    <location>
        <begin position="311"/>
        <end position="561"/>
    </location>
</feature>
<dbReference type="PANTHER" id="PTHR43297">
    <property type="entry name" value="OLIGOPEPTIDE TRANSPORT ATP-BINDING PROTEIN APPD"/>
    <property type="match status" value="1"/>
</dbReference>
<evidence type="ECO:0000256" key="3">
    <source>
        <dbReference type="ARBA" id="ARBA00022448"/>
    </source>
</evidence>
<keyword evidence="3" id="KW-0813">Transport</keyword>
<gene>
    <name evidence="10" type="ORF">SAMN05444858_108138</name>
</gene>
<dbReference type="SMART" id="SM00382">
    <property type="entry name" value="AAA"/>
    <property type="match status" value="2"/>
</dbReference>
<evidence type="ECO:0000256" key="6">
    <source>
        <dbReference type="ARBA" id="ARBA00022840"/>
    </source>
</evidence>
<dbReference type="InterPro" id="IPR027417">
    <property type="entry name" value="P-loop_NTPase"/>
</dbReference>
<evidence type="ECO:0000259" key="9">
    <source>
        <dbReference type="PROSITE" id="PS50893"/>
    </source>
</evidence>
<dbReference type="PROSITE" id="PS00211">
    <property type="entry name" value="ABC_TRANSPORTER_1"/>
    <property type="match status" value="2"/>
</dbReference>
<organism evidence="10 11">
    <name type="scientific">Micromonospora avicenniae</name>
    <dbReference type="NCBI Taxonomy" id="1198245"/>
    <lineage>
        <taxon>Bacteria</taxon>
        <taxon>Bacillati</taxon>
        <taxon>Actinomycetota</taxon>
        <taxon>Actinomycetes</taxon>
        <taxon>Micromonosporales</taxon>
        <taxon>Micromonosporaceae</taxon>
        <taxon>Micromonospora</taxon>
    </lineage>
</organism>
<dbReference type="Pfam" id="PF00005">
    <property type="entry name" value="ABC_tran"/>
    <property type="match status" value="2"/>
</dbReference>
<dbReference type="FunFam" id="3.40.50.300:FF:000016">
    <property type="entry name" value="Oligopeptide ABC transporter ATP-binding component"/>
    <property type="match status" value="2"/>
</dbReference>
<proteinExistence type="inferred from homology"/>
<dbReference type="GO" id="GO:0016887">
    <property type="term" value="F:ATP hydrolysis activity"/>
    <property type="evidence" value="ECO:0007669"/>
    <property type="project" value="InterPro"/>
</dbReference>
<dbReference type="EMBL" id="FTNF01000008">
    <property type="protein sequence ID" value="SIR31150.1"/>
    <property type="molecule type" value="Genomic_DNA"/>
</dbReference>